<evidence type="ECO:0000256" key="1">
    <source>
        <dbReference type="SAM" id="Phobius"/>
    </source>
</evidence>
<dbReference type="AlphaFoldDB" id="A0A6N2UX69"/>
<feature type="transmembrane region" description="Helical" evidence="1">
    <location>
        <begin position="74"/>
        <end position="93"/>
    </location>
</feature>
<dbReference type="Pfam" id="PF10882">
    <property type="entry name" value="bPH_5"/>
    <property type="match status" value="1"/>
</dbReference>
<dbReference type="InterPro" id="IPR017259">
    <property type="entry name" value="UCP037672"/>
</dbReference>
<protein>
    <recommendedName>
        <fullName evidence="2">Bacterial Pleckstrin homology domain-containing protein</fullName>
    </recommendedName>
</protein>
<feature type="transmembrane region" description="Helical" evidence="1">
    <location>
        <begin position="6"/>
        <end position="28"/>
    </location>
</feature>
<keyword evidence="1" id="KW-0812">Transmembrane</keyword>
<accession>A0A6N2UX69</accession>
<organism evidence="3">
    <name type="scientific">Blautia hansenii</name>
    <name type="common">Ruminococcus hansenii</name>
    <dbReference type="NCBI Taxonomy" id="1322"/>
    <lineage>
        <taxon>Bacteria</taxon>
        <taxon>Bacillati</taxon>
        <taxon>Bacillota</taxon>
        <taxon>Clostridia</taxon>
        <taxon>Lachnospirales</taxon>
        <taxon>Lachnospiraceae</taxon>
        <taxon>Blautia</taxon>
    </lineage>
</organism>
<keyword evidence="1" id="KW-1133">Transmembrane helix</keyword>
<dbReference type="Pfam" id="PF12650">
    <property type="entry name" value="DUF3784"/>
    <property type="match status" value="1"/>
</dbReference>
<reference evidence="3" key="1">
    <citation type="submission" date="2019-11" db="EMBL/GenBank/DDBJ databases">
        <authorList>
            <person name="Feng L."/>
        </authorList>
    </citation>
    <scope>NUCLEOTIDE SEQUENCE</scope>
    <source>
        <strain evidence="3">BhanseniiLFYP23</strain>
    </source>
</reference>
<sequence>MIVIWIIIALCGICSLILLSGRGSILIAGYNTMSKEEQEQYDEKKLCRITGAGMLVITVLTAVLETFGEKIPDWFWTLYAVLVIFIAVGIMILSNTICKIKENTGSKKKSYNKVVICIIAVSIVFSSLIMGIVFSKGKIEIAVSANSLDIQGYWWSNYEIKTEEIEEVELTENFQTGTRTNGFSGANLLQGEFKNKEQGKYTLYAYKDCKAYIILHTKKGDVVINEKTEKETRELYHEIEKILK</sequence>
<keyword evidence="1" id="KW-0472">Membrane</keyword>
<name>A0A6N2UX69_BLAHA</name>
<proteinExistence type="predicted"/>
<evidence type="ECO:0000313" key="3">
    <source>
        <dbReference type="EMBL" id="VYT22310.1"/>
    </source>
</evidence>
<dbReference type="InterPro" id="IPR027783">
    <property type="entry name" value="Bacterial_PH-related"/>
</dbReference>
<feature type="domain" description="Bacterial Pleckstrin homology" evidence="2">
    <location>
        <begin position="141"/>
        <end position="224"/>
    </location>
</feature>
<feature type="transmembrane region" description="Helical" evidence="1">
    <location>
        <begin position="49"/>
        <end position="68"/>
    </location>
</feature>
<dbReference type="RefSeq" id="WP_156342604.1">
    <property type="nucleotide sequence ID" value="NZ_CACRSY010000014.1"/>
</dbReference>
<evidence type="ECO:0000259" key="2">
    <source>
        <dbReference type="Pfam" id="PF10882"/>
    </source>
</evidence>
<dbReference type="EMBL" id="CACRSY010000014">
    <property type="protein sequence ID" value="VYT22310.1"/>
    <property type="molecule type" value="Genomic_DNA"/>
</dbReference>
<feature type="transmembrane region" description="Helical" evidence="1">
    <location>
        <begin position="114"/>
        <end position="134"/>
    </location>
</feature>
<gene>
    <name evidence="3" type="ORF">BHLFYP23_00702</name>
</gene>